<evidence type="ECO:0000313" key="1">
    <source>
        <dbReference type="EMBL" id="CDW32246.1"/>
    </source>
</evidence>
<organism evidence="1">
    <name type="scientific">Lepeophtheirus salmonis</name>
    <name type="common">Salmon louse</name>
    <name type="synonym">Caligus salmonis</name>
    <dbReference type="NCBI Taxonomy" id="72036"/>
    <lineage>
        <taxon>Eukaryota</taxon>
        <taxon>Metazoa</taxon>
        <taxon>Ecdysozoa</taxon>
        <taxon>Arthropoda</taxon>
        <taxon>Crustacea</taxon>
        <taxon>Multicrustacea</taxon>
        <taxon>Hexanauplia</taxon>
        <taxon>Copepoda</taxon>
        <taxon>Siphonostomatoida</taxon>
        <taxon>Caligidae</taxon>
        <taxon>Lepeophtheirus</taxon>
    </lineage>
</organism>
<name>A0A0K2U3H2_LEPSM</name>
<dbReference type="EMBL" id="HACA01014885">
    <property type="protein sequence ID" value="CDW32246.1"/>
    <property type="molecule type" value="Transcribed_RNA"/>
</dbReference>
<proteinExistence type="predicted"/>
<reference evidence="1" key="1">
    <citation type="submission" date="2014-05" db="EMBL/GenBank/DDBJ databases">
        <authorList>
            <person name="Chronopoulou M."/>
        </authorList>
    </citation>
    <scope>NUCLEOTIDE SEQUENCE</scope>
    <source>
        <tissue evidence="1">Whole organism</tissue>
    </source>
</reference>
<protein>
    <submittedName>
        <fullName evidence="1">Uncharacterized protein</fullName>
    </submittedName>
</protein>
<sequence>MGFYNRNTKNVFGAQGD</sequence>
<dbReference type="AlphaFoldDB" id="A0A0K2U3H2"/>
<accession>A0A0K2U3H2</accession>